<sequence length="63" mass="7385">MLKAANTQIVDVRFNYVNQVIFVSCLETICVKLKILLEKNFVWLISELNIGPKTYKFVEEMVF</sequence>
<protein>
    <submittedName>
        <fullName evidence="1">Uncharacterized protein</fullName>
    </submittedName>
</protein>
<proteinExistence type="predicted"/>
<keyword evidence="2" id="KW-1185">Reference proteome</keyword>
<accession>A0A1W0E493</accession>
<comment type="caution">
    <text evidence="1">The sequence shown here is derived from an EMBL/GenBank/DDBJ whole genome shotgun (WGS) entry which is preliminary data.</text>
</comment>
<organism evidence="1 2">
    <name type="scientific">Ecytonucleospora hepatopenaei</name>
    <dbReference type="NCBI Taxonomy" id="646526"/>
    <lineage>
        <taxon>Eukaryota</taxon>
        <taxon>Fungi</taxon>
        <taxon>Fungi incertae sedis</taxon>
        <taxon>Microsporidia</taxon>
        <taxon>Enterocytozoonidae</taxon>
        <taxon>Ecytonucleospora</taxon>
    </lineage>
</organism>
<dbReference type="EMBL" id="MNPJ01000023">
    <property type="protein sequence ID" value="OQS54050.1"/>
    <property type="molecule type" value="Genomic_DNA"/>
</dbReference>
<evidence type="ECO:0000313" key="1">
    <source>
        <dbReference type="EMBL" id="OQS54050.1"/>
    </source>
</evidence>
<gene>
    <name evidence="1" type="ORF">EHP00_1628</name>
</gene>
<dbReference type="AlphaFoldDB" id="A0A1W0E493"/>
<dbReference type="VEuPathDB" id="MicrosporidiaDB:EHP00_1628"/>
<reference evidence="1 2" key="1">
    <citation type="journal article" date="2017" name="Environ. Microbiol.">
        <title>Decay of the glycolytic pathway and adaptation to intranuclear parasitism within Enterocytozoonidae microsporidia.</title>
        <authorList>
            <person name="Wiredu Boakye D."/>
            <person name="Jaroenlak P."/>
            <person name="Prachumwat A."/>
            <person name="Williams T.A."/>
            <person name="Bateman K.S."/>
            <person name="Itsathitphaisarn O."/>
            <person name="Sritunyalucksana K."/>
            <person name="Paszkiewicz K.H."/>
            <person name="Moore K.A."/>
            <person name="Stentiford G.D."/>
            <person name="Williams B.A."/>
        </authorList>
    </citation>
    <scope>NUCLEOTIDE SEQUENCE [LARGE SCALE GENOMIC DNA]</scope>
    <source>
        <strain evidence="1 2">TH1</strain>
    </source>
</reference>
<dbReference type="PROSITE" id="PS51257">
    <property type="entry name" value="PROKAR_LIPOPROTEIN"/>
    <property type="match status" value="1"/>
</dbReference>
<name>A0A1W0E493_9MICR</name>
<dbReference type="Proteomes" id="UP000192758">
    <property type="component" value="Unassembled WGS sequence"/>
</dbReference>
<evidence type="ECO:0000313" key="2">
    <source>
        <dbReference type="Proteomes" id="UP000192758"/>
    </source>
</evidence>